<dbReference type="EMBL" id="JAHCVI010000001">
    <property type="protein sequence ID" value="KAG7294540.1"/>
    <property type="molecule type" value="Genomic_DNA"/>
</dbReference>
<evidence type="ECO:0000313" key="2">
    <source>
        <dbReference type="Proteomes" id="UP001197093"/>
    </source>
</evidence>
<evidence type="ECO:0000313" key="1">
    <source>
        <dbReference type="EMBL" id="KAG7294540.1"/>
    </source>
</evidence>
<dbReference type="AlphaFoldDB" id="A0AAD4I5T1"/>
<protein>
    <submittedName>
        <fullName evidence="1">Uncharacterized protein</fullName>
    </submittedName>
</protein>
<name>A0AAD4I5T1_9PEZI</name>
<sequence length="302" mass="34712">MSQDQSTNTLASAASPPWGSLPVEQYLLRQRLVEAFIQADSVAVADAEQLPPSESQIRTILEPWRSQKLRQLAQKHLAYGEHGPEGDFYFLRTHYAGGAEDDAKLRAWLDLDEEEFIELPREDEWWVVLDDAAMFDLGDNEGDWQQVYRVFPELAAPRLERSIAEVGSDLYYIRKRLKWLVPEGEPQEEDWAEAVRQNVHIWGNRLLVVDRVAFETDDLGLVFRDVKGNVVREGRVRADELNELNLYQNVKGALRETRFWLNSEVGEKYRVGGEVVRELVPLAKAGWGEPNHPILGRYDRAD</sequence>
<comment type="caution">
    <text evidence="1">The sequence shown here is derived from an EMBL/GenBank/DDBJ whole genome shotgun (WGS) entry which is preliminary data.</text>
</comment>
<dbReference type="Proteomes" id="UP001197093">
    <property type="component" value="Unassembled WGS sequence"/>
</dbReference>
<proteinExistence type="predicted"/>
<accession>A0AAD4I5T1</accession>
<gene>
    <name evidence="1" type="ORF">NEMBOFW57_004615</name>
</gene>
<reference evidence="1" key="1">
    <citation type="submission" date="2023-02" db="EMBL/GenBank/DDBJ databases">
        <authorList>
            <person name="Palmer J.M."/>
        </authorList>
    </citation>
    <scope>NUCLEOTIDE SEQUENCE</scope>
    <source>
        <strain evidence="1">FW57</strain>
    </source>
</reference>
<keyword evidence="2" id="KW-1185">Reference proteome</keyword>
<organism evidence="1 2">
    <name type="scientific">Staphylotrichum longicolle</name>
    <dbReference type="NCBI Taxonomy" id="669026"/>
    <lineage>
        <taxon>Eukaryota</taxon>
        <taxon>Fungi</taxon>
        <taxon>Dikarya</taxon>
        <taxon>Ascomycota</taxon>
        <taxon>Pezizomycotina</taxon>
        <taxon>Sordariomycetes</taxon>
        <taxon>Sordariomycetidae</taxon>
        <taxon>Sordariales</taxon>
        <taxon>Chaetomiaceae</taxon>
        <taxon>Staphylotrichum</taxon>
    </lineage>
</organism>